<dbReference type="GeneID" id="6369918"/>
<dbReference type="RefSeq" id="YP_001950172.1">
    <property type="nucleotide sequence ID" value="NC_010811.2"/>
</dbReference>
<name>B2ZYA9_9CAUD</name>
<sequence>MEAVGIGDLHLTGQNGKGALSQYIENPDQMVMNEVQKAQDWARARGVRRIFYYGDVCDTPRMSYDAVMALTANLDRNDDLLHTFILGNHDMFGMQPELGHSLELLSLLKRPHVKIYTHQRRVKVEGAYVNFMPYPCDKFDVDSLNVFHLEVRGAKNDAGRVFDDEKLPRSKAVAVGGHLHTAHRVRNTYFSGNLYQTNFGEQLPKYFHHIQFNSPQDYEIRSVKHSPTYTLHNVVLQSRKDLELIPREKTSLVKLIVEDGADVSAADYAFDNIVQIKNWKTKADLAAVLTEDLSQGQAVTINLELFFSEWVAGYDVDESMRDAIREVRRRVLNGARK</sequence>
<organism evidence="1 2">
    <name type="scientific">Ralstonia phage phiRSL1</name>
    <dbReference type="NCBI Taxonomy" id="1980924"/>
    <lineage>
        <taxon>Viruses</taxon>
        <taxon>Duplodnaviria</taxon>
        <taxon>Heunggongvirae</taxon>
        <taxon>Uroviricota</taxon>
        <taxon>Caudoviricetes</taxon>
        <taxon>Mieseafarmvirus</taxon>
        <taxon>Mieseafarmvirus RSL1</taxon>
    </lineage>
</organism>
<protein>
    <submittedName>
        <fullName evidence="1">Recombination endonuclease like protein</fullName>
    </submittedName>
</protein>
<evidence type="ECO:0000313" key="2">
    <source>
        <dbReference type="Proteomes" id="UP000001034"/>
    </source>
</evidence>
<dbReference type="Proteomes" id="UP000001034">
    <property type="component" value="Segment"/>
</dbReference>
<evidence type="ECO:0000313" key="1">
    <source>
        <dbReference type="EMBL" id="BAG41742.1"/>
    </source>
</evidence>
<dbReference type="EMBL" id="AB366653">
    <property type="protein sequence ID" value="BAG41742.1"/>
    <property type="molecule type" value="Genomic_DNA"/>
</dbReference>
<dbReference type="InterPro" id="IPR029052">
    <property type="entry name" value="Metallo-depent_PP-like"/>
</dbReference>
<keyword evidence="1" id="KW-0378">Hydrolase</keyword>
<dbReference type="KEGG" id="vg:6369918"/>
<dbReference type="OrthoDB" id="3083at10239"/>
<proteinExistence type="predicted"/>
<dbReference type="SUPFAM" id="SSF56300">
    <property type="entry name" value="Metallo-dependent phosphatases"/>
    <property type="match status" value="1"/>
</dbReference>
<dbReference type="Gene3D" id="3.60.21.10">
    <property type="match status" value="1"/>
</dbReference>
<accession>B2ZYA9</accession>
<keyword evidence="1" id="KW-0540">Nuclease</keyword>
<keyword evidence="1" id="KW-0255">Endonuclease</keyword>
<reference evidence="1 2" key="1">
    <citation type="journal article" date="2010" name="Virology">
        <title>A jumbo phage infecting the phytopathogen Ralstonia solanacearum defines a new lineage of the Myoviridae family.</title>
        <authorList>
            <person name="Yamada T."/>
            <person name="Satoh S."/>
            <person name="Ishikawa H."/>
            <person name="Fujiwara A."/>
            <person name="Kawasaki T."/>
            <person name="Fujie M."/>
            <person name="Ogata H."/>
        </authorList>
    </citation>
    <scope>NUCLEOTIDE SEQUENCE [LARGE SCALE GENOMIC DNA]</scope>
</reference>
<keyword evidence="2" id="KW-1185">Reference proteome</keyword>
<dbReference type="GO" id="GO:0004519">
    <property type="term" value="F:endonuclease activity"/>
    <property type="evidence" value="ECO:0007669"/>
    <property type="project" value="UniProtKB-KW"/>
</dbReference>